<keyword evidence="2" id="KW-1003">Cell membrane</keyword>
<feature type="transmembrane region" description="Helical" evidence="8">
    <location>
        <begin position="276"/>
        <end position="294"/>
    </location>
</feature>
<evidence type="ECO:0000256" key="2">
    <source>
        <dbReference type="ARBA" id="ARBA00022475"/>
    </source>
</evidence>
<keyword evidence="3" id="KW-0328">Glycosyltransferase</keyword>
<organism evidence="9 10">
    <name type="scientific">Reichenbachiella ulvae</name>
    <dbReference type="NCBI Taxonomy" id="2980104"/>
    <lineage>
        <taxon>Bacteria</taxon>
        <taxon>Pseudomonadati</taxon>
        <taxon>Bacteroidota</taxon>
        <taxon>Cytophagia</taxon>
        <taxon>Cytophagales</taxon>
        <taxon>Reichenbachiellaceae</taxon>
        <taxon>Reichenbachiella</taxon>
    </lineage>
</organism>
<evidence type="ECO:0000256" key="3">
    <source>
        <dbReference type="ARBA" id="ARBA00022676"/>
    </source>
</evidence>
<feature type="transmembrane region" description="Helical" evidence="8">
    <location>
        <begin position="34"/>
        <end position="52"/>
    </location>
</feature>
<feature type="transmembrane region" description="Helical" evidence="8">
    <location>
        <begin position="82"/>
        <end position="101"/>
    </location>
</feature>
<feature type="transmembrane region" description="Helical" evidence="8">
    <location>
        <begin position="12"/>
        <end position="28"/>
    </location>
</feature>
<evidence type="ECO:0000256" key="7">
    <source>
        <dbReference type="ARBA" id="ARBA00023136"/>
    </source>
</evidence>
<dbReference type="Proteomes" id="UP001300692">
    <property type="component" value="Unassembled WGS sequence"/>
</dbReference>
<dbReference type="EMBL" id="JAOYOD010000001">
    <property type="protein sequence ID" value="MCV9385322.1"/>
    <property type="molecule type" value="Genomic_DNA"/>
</dbReference>
<sequence>MTEGKWPNGRALFYSSYLIVLAIAYIVLGGVEYVFVFQILCALISLVCLYKITQKISGSNQMAFISGVLYLCWFKFFQWNLILYTESLFTSFVVITAYIIFTKKGRIRILLAPMVIVFTVFLRPTGMGLLVAVLAIIMNLIFQKKNINRLGKALVVLFVMVLFLIGMNIILRPFVDSFIDSYAKAEILYPNQSLFLNVAEDFKLPPQDCSPIVKMLLVWYENPIYMMRLTGLKVLLFLFHAKPYYSVFHNIYIFSCLIPLYFFALRGCRVNKCYTIFSFSFLFFQVFTVGLTSENWDGRFLLPVIPLLVVLATLGVYQALEQRSAV</sequence>
<evidence type="ECO:0000256" key="1">
    <source>
        <dbReference type="ARBA" id="ARBA00004651"/>
    </source>
</evidence>
<reference evidence="9 10" key="1">
    <citation type="submission" date="2022-10" db="EMBL/GenBank/DDBJ databases">
        <title>Comparative genomics and taxonomic characterization of three novel marine species of genus Reichenbachiella exhibiting antioxidant and polysaccharide degradation activities.</title>
        <authorList>
            <person name="Muhammad N."/>
            <person name="Lee Y.-J."/>
            <person name="Ko J."/>
            <person name="Kim S.-G."/>
        </authorList>
    </citation>
    <scope>NUCLEOTIDE SEQUENCE [LARGE SCALE GENOMIC DNA]</scope>
    <source>
        <strain evidence="9 10">ABR2-5</strain>
    </source>
</reference>
<evidence type="ECO:0000256" key="5">
    <source>
        <dbReference type="ARBA" id="ARBA00022692"/>
    </source>
</evidence>
<feature type="transmembrane region" description="Helical" evidence="8">
    <location>
        <begin position="300"/>
        <end position="320"/>
    </location>
</feature>
<keyword evidence="10" id="KW-1185">Reference proteome</keyword>
<proteinExistence type="predicted"/>
<keyword evidence="4" id="KW-0808">Transferase</keyword>
<dbReference type="PANTHER" id="PTHR33908">
    <property type="entry name" value="MANNOSYLTRANSFERASE YKCB-RELATED"/>
    <property type="match status" value="1"/>
</dbReference>
<feature type="transmembrane region" description="Helical" evidence="8">
    <location>
        <begin position="113"/>
        <end position="141"/>
    </location>
</feature>
<dbReference type="InterPro" id="IPR050297">
    <property type="entry name" value="LipidA_mod_glycosyltrf_83"/>
</dbReference>
<dbReference type="PANTHER" id="PTHR33908:SF11">
    <property type="entry name" value="MEMBRANE PROTEIN"/>
    <property type="match status" value="1"/>
</dbReference>
<feature type="transmembrane region" description="Helical" evidence="8">
    <location>
        <begin position="153"/>
        <end position="171"/>
    </location>
</feature>
<protein>
    <submittedName>
        <fullName evidence="9">Glycosyltransferase family 39 protein</fullName>
    </submittedName>
</protein>
<evidence type="ECO:0000256" key="8">
    <source>
        <dbReference type="SAM" id="Phobius"/>
    </source>
</evidence>
<dbReference type="RefSeq" id="WP_264136113.1">
    <property type="nucleotide sequence ID" value="NZ_JAOYOD010000001.1"/>
</dbReference>
<accession>A0ABT3CNX8</accession>
<evidence type="ECO:0000256" key="4">
    <source>
        <dbReference type="ARBA" id="ARBA00022679"/>
    </source>
</evidence>
<keyword evidence="6 8" id="KW-1133">Transmembrane helix</keyword>
<gene>
    <name evidence="9" type="ORF">N7U62_01535</name>
</gene>
<keyword evidence="7 8" id="KW-0472">Membrane</keyword>
<evidence type="ECO:0000256" key="6">
    <source>
        <dbReference type="ARBA" id="ARBA00022989"/>
    </source>
</evidence>
<evidence type="ECO:0000313" key="9">
    <source>
        <dbReference type="EMBL" id="MCV9385322.1"/>
    </source>
</evidence>
<evidence type="ECO:0000313" key="10">
    <source>
        <dbReference type="Proteomes" id="UP001300692"/>
    </source>
</evidence>
<feature type="transmembrane region" description="Helical" evidence="8">
    <location>
        <begin position="247"/>
        <end position="264"/>
    </location>
</feature>
<name>A0ABT3CNX8_9BACT</name>
<keyword evidence="5 8" id="KW-0812">Transmembrane</keyword>
<comment type="subcellular location">
    <subcellularLocation>
        <location evidence="1">Cell membrane</location>
        <topology evidence="1">Multi-pass membrane protein</topology>
    </subcellularLocation>
</comment>
<comment type="caution">
    <text evidence="9">The sequence shown here is derived from an EMBL/GenBank/DDBJ whole genome shotgun (WGS) entry which is preliminary data.</text>
</comment>